<evidence type="ECO:0000313" key="1">
    <source>
        <dbReference type="EMBL" id="KAK8041013.1"/>
    </source>
</evidence>
<keyword evidence="2" id="KW-1185">Reference proteome</keyword>
<gene>
    <name evidence="1" type="ORF">PG994_014020</name>
</gene>
<dbReference type="RefSeq" id="XP_066708558.1">
    <property type="nucleotide sequence ID" value="XM_066865429.1"/>
</dbReference>
<reference evidence="1 2" key="1">
    <citation type="submission" date="2023-01" db="EMBL/GenBank/DDBJ databases">
        <title>Analysis of 21 Apiospora genomes using comparative genomics revels a genus with tremendous synthesis potential of carbohydrate active enzymes and secondary metabolites.</title>
        <authorList>
            <person name="Sorensen T."/>
        </authorList>
    </citation>
    <scope>NUCLEOTIDE SEQUENCE [LARGE SCALE GENOMIC DNA]</scope>
    <source>
        <strain evidence="1 2">CBS 135458</strain>
    </source>
</reference>
<proteinExistence type="predicted"/>
<sequence length="320" mass="36402">MVAKDLISRLQPADSIEYLRRRPKDFLYYAKLDLCPWMDPHTDEILRDPSQEELIVYERGTQEYRHLRSLQRSNTRLFPGAIFGPQFLPTGGPAGLSGRHALDTCNKSVALYTIGHDTLPILNYLYRKWLRPFENPIEFGEFIAKMIEIDLGQFHRAFTQLASTEELQGVVEGIIRLHQQIIHDIRETFQGRGDTLGLYNQEDYDNLDNYDFMPLSGSLIIVTKELPTGVQDDLSQMQVYLILTGADAEFSAPISFETLYTVGQVLNADYDCGTQPNLFLTTLEAAVEFVQEVERRELQVCGVRLDPTLAAPGPIDIELL</sequence>
<protein>
    <submittedName>
        <fullName evidence="1">Uncharacterized protein</fullName>
    </submittedName>
</protein>
<comment type="caution">
    <text evidence="1">The sequence shown here is derived from an EMBL/GenBank/DDBJ whole genome shotgun (WGS) entry which is preliminary data.</text>
</comment>
<dbReference type="EMBL" id="JAQQWL010000015">
    <property type="protein sequence ID" value="KAK8041013.1"/>
    <property type="molecule type" value="Genomic_DNA"/>
</dbReference>
<accession>A0ABR1T5H7</accession>
<name>A0ABR1T5H7_9PEZI</name>
<dbReference type="GeneID" id="92098492"/>
<organism evidence="1 2">
    <name type="scientific">Apiospora phragmitis</name>
    <dbReference type="NCBI Taxonomy" id="2905665"/>
    <lineage>
        <taxon>Eukaryota</taxon>
        <taxon>Fungi</taxon>
        <taxon>Dikarya</taxon>
        <taxon>Ascomycota</taxon>
        <taxon>Pezizomycotina</taxon>
        <taxon>Sordariomycetes</taxon>
        <taxon>Xylariomycetidae</taxon>
        <taxon>Amphisphaeriales</taxon>
        <taxon>Apiosporaceae</taxon>
        <taxon>Apiospora</taxon>
    </lineage>
</organism>
<dbReference type="Proteomes" id="UP001480595">
    <property type="component" value="Unassembled WGS sequence"/>
</dbReference>
<evidence type="ECO:0000313" key="2">
    <source>
        <dbReference type="Proteomes" id="UP001480595"/>
    </source>
</evidence>